<dbReference type="InterPro" id="IPR050238">
    <property type="entry name" value="DNA_Rep/Repair_Clamp_Loader"/>
</dbReference>
<accession>A0ABM8UEF0</accession>
<evidence type="ECO:0000256" key="3">
    <source>
        <dbReference type="ARBA" id="ARBA00049244"/>
    </source>
</evidence>
<evidence type="ECO:0000313" key="4">
    <source>
        <dbReference type="EMBL" id="CAG4971478.1"/>
    </source>
</evidence>
<protein>
    <recommendedName>
        <fullName evidence="1">DNA-directed DNA polymerase</fullName>
        <ecNumber evidence="1">2.7.7.7</ecNumber>
    </recommendedName>
</protein>
<dbReference type="EMBL" id="OU015430">
    <property type="protein sequence ID" value="CAG4971478.1"/>
    <property type="molecule type" value="Genomic_DNA"/>
</dbReference>
<keyword evidence="2" id="KW-0239">DNA-directed DNA polymerase</keyword>
<evidence type="ECO:0000256" key="2">
    <source>
        <dbReference type="ARBA" id="ARBA00022932"/>
    </source>
</evidence>
<gene>
    <name evidence="4" type="primary">holB</name>
    <name evidence="4" type="ORF">LYB30171_00982</name>
</gene>
<proteinExistence type="predicted"/>
<name>A0ABM8UEF0_9GAMM</name>
<dbReference type="PANTHER" id="PTHR11669:SF8">
    <property type="entry name" value="DNA POLYMERASE III SUBUNIT DELTA"/>
    <property type="match status" value="1"/>
</dbReference>
<evidence type="ECO:0000313" key="5">
    <source>
        <dbReference type="Proteomes" id="UP000680116"/>
    </source>
</evidence>
<dbReference type="RefSeq" id="WP_215219921.1">
    <property type="nucleotide sequence ID" value="NZ_OU015430.1"/>
</dbReference>
<organism evidence="4 5">
    <name type="scientific">Novilysobacter luteus</name>
    <dbReference type="NCBI Taxonomy" id="2822368"/>
    <lineage>
        <taxon>Bacteria</taxon>
        <taxon>Pseudomonadati</taxon>
        <taxon>Pseudomonadota</taxon>
        <taxon>Gammaproteobacteria</taxon>
        <taxon>Lysobacterales</taxon>
        <taxon>Lysobacteraceae</taxon>
        <taxon>Novilysobacter</taxon>
    </lineage>
</organism>
<dbReference type="InterPro" id="IPR027417">
    <property type="entry name" value="P-loop_NTPase"/>
</dbReference>
<dbReference type="GO" id="GO:0003887">
    <property type="term" value="F:DNA-directed DNA polymerase activity"/>
    <property type="evidence" value="ECO:0007669"/>
    <property type="project" value="UniProtKB-EC"/>
</dbReference>
<reference evidence="4 5" key="1">
    <citation type="submission" date="2021-04" db="EMBL/GenBank/DDBJ databases">
        <authorList>
            <person name="Rodrigo-Torres L."/>
            <person name="Arahal R. D."/>
            <person name="Lucena T."/>
        </authorList>
    </citation>
    <scope>NUCLEOTIDE SEQUENCE [LARGE SCALE GENOMIC DNA]</scope>
    <source>
        <strain evidence="4 5">CECT 30171</strain>
    </source>
</reference>
<sequence>MNTAFAPWQQRIFAQVSTALDAGRLGHALLFTGPAGLGKRAVVERLAQQALCTGRAPGEAPCGECRGCRLYLSRSQRDPLEERPDKLLAHPNGHPAHPDAIFVGYAWRQTPSPARQLTQITVEQIRGLSERLGKTPQYGGAQVAVIEPVDAMNEAAGNALLKTLEEPVAGRYLWLVTAHPNRLPATIRSRCQTFEFRLPPRAESLGWLQQQGHPAGLAAEALDAARGHPGLAHAWLSGGELELRREVGADLAAVATGKLAVVATAQRWVADEHADLRLRFAADLAVEAAANGLTDPLRARSLAAWFDRANRARDLLRTTARADLVVVELLLAWRAAEPKHAPTRQGIDA</sequence>
<keyword evidence="4" id="KW-0548">Nucleotidyltransferase</keyword>
<evidence type="ECO:0000256" key="1">
    <source>
        <dbReference type="ARBA" id="ARBA00012417"/>
    </source>
</evidence>
<dbReference type="SUPFAM" id="SSF52540">
    <property type="entry name" value="P-loop containing nucleoside triphosphate hydrolases"/>
    <property type="match status" value="1"/>
</dbReference>
<dbReference type="Gene3D" id="3.40.50.300">
    <property type="entry name" value="P-loop containing nucleotide triphosphate hydrolases"/>
    <property type="match status" value="1"/>
</dbReference>
<keyword evidence="5" id="KW-1185">Reference proteome</keyword>
<keyword evidence="4" id="KW-0808">Transferase</keyword>
<dbReference type="EC" id="2.7.7.7" evidence="1"/>
<comment type="catalytic activity">
    <reaction evidence="3">
        <text>DNA(n) + a 2'-deoxyribonucleoside 5'-triphosphate = DNA(n+1) + diphosphate</text>
        <dbReference type="Rhea" id="RHEA:22508"/>
        <dbReference type="Rhea" id="RHEA-COMP:17339"/>
        <dbReference type="Rhea" id="RHEA-COMP:17340"/>
        <dbReference type="ChEBI" id="CHEBI:33019"/>
        <dbReference type="ChEBI" id="CHEBI:61560"/>
        <dbReference type="ChEBI" id="CHEBI:173112"/>
        <dbReference type="EC" id="2.7.7.7"/>
    </reaction>
</comment>
<dbReference type="Proteomes" id="UP000680116">
    <property type="component" value="Chromosome"/>
</dbReference>
<dbReference type="PANTHER" id="PTHR11669">
    <property type="entry name" value="REPLICATION FACTOR C / DNA POLYMERASE III GAMMA-TAU SUBUNIT"/>
    <property type="match status" value="1"/>
</dbReference>
<dbReference type="Pfam" id="PF13177">
    <property type="entry name" value="DNA_pol3_delta2"/>
    <property type="match status" value="1"/>
</dbReference>